<evidence type="ECO:0000256" key="6">
    <source>
        <dbReference type="ARBA" id="ARBA00022763"/>
    </source>
</evidence>
<dbReference type="AlphaFoldDB" id="A0A848MFV3"/>
<evidence type="ECO:0000256" key="9">
    <source>
        <dbReference type="ARBA" id="ARBA00023163"/>
    </source>
</evidence>
<evidence type="ECO:0000313" key="16">
    <source>
        <dbReference type="Proteomes" id="UP000585363"/>
    </source>
</evidence>
<dbReference type="GO" id="GO:0003700">
    <property type="term" value="F:DNA-binding transcription factor activity"/>
    <property type="evidence" value="ECO:0007669"/>
    <property type="project" value="InterPro"/>
</dbReference>
<evidence type="ECO:0000256" key="5">
    <source>
        <dbReference type="ARBA" id="ARBA00022679"/>
    </source>
</evidence>
<evidence type="ECO:0000259" key="14">
    <source>
        <dbReference type="PROSITE" id="PS01124"/>
    </source>
</evidence>
<evidence type="ECO:0000256" key="1">
    <source>
        <dbReference type="ARBA" id="ARBA00001286"/>
    </source>
</evidence>
<dbReference type="PANTHER" id="PTHR10815">
    <property type="entry name" value="METHYLATED-DNA--PROTEIN-CYSTEINE METHYLTRANSFERASE"/>
    <property type="match status" value="1"/>
</dbReference>
<dbReference type="SUPFAM" id="SSF57884">
    <property type="entry name" value="Ada DNA repair protein, N-terminal domain (N-Ada 10)"/>
    <property type="match status" value="1"/>
</dbReference>
<dbReference type="PANTHER" id="PTHR10815:SF14">
    <property type="entry name" value="BIFUNCTIONAL TRANSCRIPTIONAL ACTIVATOR_DNA REPAIR ENZYME ADA"/>
    <property type="match status" value="1"/>
</dbReference>
<keyword evidence="4 15" id="KW-0489">Methyltransferase</keyword>
<evidence type="ECO:0000256" key="11">
    <source>
        <dbReference type="ARBA" id="ARBA00049348"/>
    </source>
</evidence>
<feature type="binding site" evidence="13">
    <location>
        <position position="73"/>
    </location>
    <ligand>
        <name>Zn(2+)</name>
        <dbReference type="ChEBI" id="CHEBI:29105"/>
    </ligand>
</feature>
<feature type="domain" description="HTH araC/xylS-type" evidence="14">
    <location>
        <begin position="92"/>
        <end position="188"/>
    </location>
</feature>
<dbReference type="Pfam" id="PF12833">
    <property type="entry name" value="HTH_18"/>
    <property type="match status" value="1"/>
</dbReference>
<dbReference type="Gene3D" id="1.10.10.60">
    <property type="entry name" value="Homeodomain-like"/>
    <property type="match status" value="1"/>
</dbReference>
<keyword evidence="13" id="KW-0479">Metal-binding</keyword>
<feature type="binding site" evidence="13">
    <location>
        <position position="76"/>
    </location>
    <ligand>
        <name>Zn(2+)</name>
        <dbReference type="ChEBI" id="CHEBI:29105"/>
    </ligand>
</feature>
<dbReference type="Gene3D" id="3.30.160.70">
    <property type="entry name" value="Methylated DNA-protein cysteine methyltransferase domain"/>
    <property type="match status" value="1"/>
</dbReference>
<dbReference type="EC" id="2.1.1.63" evidence="3"/>
<protein>
    <recommendedName>
        <fullName evidence="3">methylated-DNA--[protein]-cysteine S-methyltransferase</fullName>
        <ecNumber evidence="3">2.1.1.63</ecNumber>
    </recommendedName>
</protein>
<dbReference type="Pfam" id="PF01035">
    <property type="entry name" value="DNA_binding_1"/>
    <property type="match status" value="1"/>
</dbReference>
<gene>
    <name evidence="15" type="primary">ada</name>
    <name evidence="15" type="ORF">GW590_03780</name>
</gene>
<proteinExistence type="inferred from homology"/>
<feature type="active site" description="Nucleophile; methyl group acceptor from methylphosphotriester" evidence="12">
    <location>
        <position position="42"/>
    </location>
</feature>
<sequence length="356" mass="38896">MKYEHNQTTAEQDERRWQAVVDRDSQADGAFVYAVKTTGIYCAPACPSRIPNRQNVEFFSDGSQAEAAGYRPCKRCRQGRISLHQQQSEQVAQACRLLESSEKTPTLAQVASQVGMSAFHFHRVFKSFTGLTPRAYALAKRQQRVRENLTDQQSVTTSILAAGYASSGTFYASSPASLGMTPRAFRAGGQGMTVWFAVGRCSLGDILVAESSRGICAILLGDDAQALVECLQDTFPHAQLLANNADFEQRIAIIVGWVDDPESGLDLPLDIRGTAFQQRVWQALREIPLGTRLSYAEVAAKIGSPKAVRAVASACAANLLAVAIPCHRVVKSNGALGGYRWGIARKKRLLEREEKN</sequence>
<evidence type="ECO:0000256" key="3">
    <source>
        <dbReference type="ARBA" id="ARBA00011918"/>
    </source>
</evidence>
<evidence type="ECO:0000256" key="12">
    <source>
        <dbReference type="PIRSR" id="PIRSR000409-1"/>
    </source>
</evidence>
<evidence type="ECO:0000256" key="7">
    <source>
        <dbReference type="ARBA" id="ARBA00023015"/>
    </source>
</evidence>
<dbReference type="InterPro" id="IPR016221">
    <property type="entry name" value="Bifunct_regulatory_prot_Ada"/>
</dbReference>
<dbReference type="GO" id="GO:0006281">
    <property type="term" value="P:DNA repair"/>
    <property type="evidence" value="ECO:0007669"/>
    <property type="project" value="UniProtKB-KW"/>
</dbReference>
<evidence type="ECO:0000256" key="8">
    <source>
        <dbReference type="ARBA" id="ARBA00023159"/>
    </source>
</evidence>
<comment type="cofactor">
    <cofactor evidence="13">
        <name>Zn(2+)</name>
        <dbReference type="ChEBI" id="CHEBI:29105"/>
    </cofactor>
    <text evidence="13">Binds 1 zinc ion per subunit.</text>
</comment>
<feature type="binding site" evidence="13">
    <location>
        <position position="46"/>
    </location>
    <ligand>
        <name>Zn(2+)</name>
        <dbReference type="ChEBI" id="CHEBI:29105"/>
    </ligand>
</feature>
<evidence type="ECO:0000256" key="13">
    <source>
        <dbReference type="PIRSR" id="PIRSR000409-3"/>
    </source>
</evidence>
<dbReference type="InterPro" id="IPR001497">
    <property type="entry name" value="MethylDNA_cys_MeTrfase_AS"/>
</dbReference>
<dbReference type="GO" id="GO:0003908">
    <property type="term" value="F:methylated-DNA-[protein]-cysteine S-methyltransferase activity"/>
    <property type="evidence" value="ECO:0007669"/>
    <property type="project" value="UniProtKB-EC"/>
</dbReference>
<dbReference type="EMBL" id="JAADJU010000002">
    <property type="protein sequence ID" value="NMP25993.1"/>
    <property type="molecule type" value="Genomic_DNA"/>
</dbReference>
<dbReference type="NCBIfam" id="NF011964">
    <property type="entry name" value="PRK15435.1"/>
    <property type="match status" value="1"/>
</dbReference>
<dbReference type="GO" id="GO:0043565">
    <property type="term" value="F:sequence-specific DNA binding"/>
    <property type="evidence" value="ECO:0007669"/>
    <property type="project" value="InterPro"/>
</dbReference>
<dbReference type="PIRSF" id="PIRSF000409">
    <property type="entry name" value="Ada"/>
    <property type="match status" value="1"/>
</dbReference>
<keyword evidence="9" id="KW-0804">Transcription</keyword>
<dbReference type="InterPro" id="IPR018060">
    <property type="entry name" value="HTH_AraC"/>
</dbReference>
<dbReference type="SUPFAM" id="SSF46767">
    <property type="entry name" value="Methylated DNA-protein cysteine methyltransferase, C-terminal domain"/>
    <property type="match status" value="1"/>
</dbReference>
<dbReference type="NCBIfam" id="TIGR00589">
    <property type="entry name" value="ogt"/>
    <property type="match status" value="1"/>
</dbReference>
<dbReference type="GO" id="GO:0008270">
    <property type="term" value="F:zinc ion binding"/>
    <property type="evidence" value="ECO:0007669"/>
    <property type="project" value="InterPro"/>
</dbReference>
<dbReference type="Proteomes" id="UP000585363">
    <property type="component" value="Unassembled WGS sequence"/>
</dbReference>
<dbReference type="PROSITE" id="PS00374">
    <property type="entry name" value="MGMT"/>
    <property type="match status" value="1"/>
</dbReference>
<name>A0A848MFV3_9GAMM</name>
<feature type="binding site" evidence="13">
    <location>
        <position position="42"/>
    </location>
    <ligand>
        <name>Zn(2+)</name>
        <dbReference type="ChEBI" id="CHEBI:29105"/>
    </ligand>
</feature>
<dbReference type="CDD" id="cd06445">
    <property type="entry name" value="ATase"/>
    <property type="match status" value="1"/>
</dbReference>
<keyword evidence="5 15" id="KW-0808">Transferase</keyword>
<comment type="catalytic activity">
    <reaction evidence="11">
        <text>a 6-O-methyl-2'-deoxyguanosine in DNA + L-cysteinyl-[protein] = S-methyl-L-cysteinyl-[protein] + a 2'-deoxyguanosine in DNA</text>
        <dbReference type="Rhea" id="RHEA:24000"/>
        <dbReference type="Rhea" id="RHEA-COMP:10131"/>
        <dbReference type="Rhea" id="RHEA-COMP:10132"/>
        <dbReference type="Rhea" id="RHEA-COMP:11367"/>
        <dbReference type="Rhea" id="RHEA-COMP:11368"/>
        <dbReference type="ChEBI" id="CHEBI:29950"/>
        <dbReference type="ChEBI" id="CHEBI:82612"/>
        <dbReference type="ChEBI" id="CHEBI:85445"/>
        <dbReference type="ChEBI" id="CHEBI:85448"/>
        <dbReference type="EC" id="2.1.1.63"/>
    </reaction>
</comment>
<comment type="similarity">
    <text evidence="2">Belongs to the MGMT family.</text>
</comment>
<dbReference type="Pfam" id="PF02805">
    <property type="entry name" value="Ada_Zn_binding"/>
    <property type="match status" value="1"/>
</dbReference>
<reference evidence="15 16" key="1">
    <citation type="submission" date="2020-01" db="EMBL/GenBank/DDBJ databases">
        <authorList>
            <person name="Lee S.D."/>
        </authorList>
    </citation>
    <scope>NUCLEOTIDE SEQUENCE [LARGE SCALE GENOMIC DNA]</scope>
    <source>
        <strain evidence="15 16">SAP-1</strain>
    </source>
</reference>
<dbReference type="InterPro" id="IPR036388">
    <property type="entry name" value="WH-like_DNA-bd_sf"/>
</dbReference>
<dbReference type="RefSeq" id="WP_169401702.1">
    <property type="nucleotide sequence ID" value="NZ_JAADJU010000002.1"/>
</dbReference>
<evidence type="ECO:0000256" key="10">
    <source>
        <dbReference type="ARBA" id="ARBA00023204"/>
    </source>
</evidence>
<keyword evidence="6" id="KW-0227">DNA damage</keyword>
<reference evidence="15 16" key="2">
    <citation type="submission" date="2020-06" db="EMBL/GenBank/DDBJ databases">
        <title>Polyphasic characterization of a Rahnella strain isolated from tree sap.</title>
        <authorList>
            <person name="Kim I.S."/>
        </authorList>
    </citation>
    <scope>NUCLEOTIDE SEQUENCE [LARGE SCALE GENOMIC DNA]</scope>
    <source>
        <strain evidence="15 16">SAP-1</strain>
    </source>
</reference>
<dbReference type="InterPro" id="IPR036631">
    <property type="entry name" value="MGMT_N_sf"/>
</dbReference>
<dbReference type="PROSITE" id="PS01124">
    <property type="entry name" value="HTH_ARAC_FAMILY_2"/>
    <property type="match status" value="1"/>
</dbReference>
<comment type="catalytic activity">
    <reaction evidence="1">
        <text>a 4-O-methyl-thymidine in DNA + L-cysteinyl-[protein] = a thymidine in DNA + S-methyl-L-cysteinyl-[protein]</text>
        <dbReference type="Rhea" id="RHEA:53428"/>
        <dbReference type="Rhea" id="RHEA-COMP:10131"/>
        <dbReference type="Rhea" id="RHEA-COMP:10132"/>
        <dbReference type="Rhea" id="RHEA-COMP:13555"/>
        <dbReference type="Rhea" id="RHEA-COMP:13556"/>
        <dbReference type="ChEBI" id="CHEBI:29950"/>
        <dbReference type="ChEBI" id="CHEBI:82612"/>
        <dbReference type="ChEBI" id="CHEBI:137386"/>
        <dbReference type="ChEBI" id="CHEBI:137387"/>
        <dbReference type="EC" id="2.1.1.63"/>
    </reaction>
</comment>
<dbReference type="GO" id="GO:0032259">
    <property type="term" value="P:methylation"/>
    <property type="evidence" value="ECO:0007669"/>
    <property type="project" value="UniProtKB-KW"/>
</dbReference>
<keyword evidence="13" id="KW-0862">Zinc</keyword>
<keyword evidence="10" id="KW-0234">DNA repair</keyword>
<dbReference type="SUPFAM" id="SSF53155">
    <property type="entry name" value="Methylated DNA-protein cysteine methyltransferase domain"/>
    <property type="match status" value="1"/>
</dbReference>
<keyword evidence="15" id="KW-0238">DNA-binding</keyword>
<dbReference type="SUPFAM" id="SSF46689">
    <property type="entry name" value="Homeodomain-like"/>
    <property type="match status" value="1"/>
</dbReference>
<keyword evidence="16" id="KW-1185">Reference proteome</keyword>
<accession>A0A848MFV3</accession>
<feature type="active site" description="Nucleophile; methyl group acceptor from either O6-methylguanine or O4-methylthymine" evidence="12">
    <location>
        <position position="326"/>
    </location>
</feature>
<evidence type="ECO:0000256" key="4">
    <source>
        <dbReference type="ARBA" id="ARBA00022603"/>
    </source>
</evidence>
<dbReference type="InterPro" id="IPR036217">
    <property type="entry name" value="MethylDNA_cys_MeTrfase_DNAb"/>
</dbReference>
<dbReference type="InterPro" id="IPR004026">
    <property type="entry name" value="Ada_DNA_repair_Zn-bd"/>
</dbReference>
<comment type="caution">
    <text evidence="15">The sequence shown here is derived from an EMBL/GenBank/DDBJ whole genome shotgun (WGS) entry which is preliminary data.</text>
</comment>
<dbReference type="InterPro" id="IPR035451">
    <property type="entry name" value="Ada-like_dom_sf"/>
</dbReference>
<dbReference type="SMART" id="SM00342">
    <property type="entry name" value="HTH_ARAC"/>
    <property type="match status" value="1"/>
</dbReference>
<dbReference type="FunFam" id="1.10.10.10:FF:000214">
    <property type="entry name" value="Methylated-DNA--protein-cysteine methyltransferase"/>
    <property type="match status" value="1"/>
</dbReference>
<evidence type="ECO:0000256" key="2">
    <source>
        <dbReference type="ARBA" id="ARBA00008711"/>
    </source>
</evidence>
<dbReference type="InterPro" id="IPR014048">
    <property type="entry name" value="MethylDNA_cys_MeTrfase_DNA-bd"/>
</dbReference>
<dbReference type="Gene3D" id="1.10.10.10">
    <property type="entry name" value="Winged helix-like DNA-binding domain superfamily/Winged helix DNA-binding domain"/>
    <property type="match status" value="1"/>
</dbReference>
<dbReference type="InterPro" id="IPR009057">
    <property type="entry name" value="Homeodomain-like_sf"/>
</dbReference>
<evidence type="ECO:0000313" key="15">
    <source>
        <dbReference type="EMBL" id="NMP25993.1"/>
    </source>
</evidence>
<organism evidence="15 16">
    <name type="scientific">Rouxiella aceris</name>
    <dbReference type="NCBI Taxonomy" id="2703884"/>
    <lineage>
        <taxon>Bacteria</taxon>
        <taxon>Pseudomonadati</taxon>
        <taxon>Pseudomonadota</taxon>
        <taxon>Gammaproteobacteria</taxon>
        <taxon>Enterobacterales</taxon>
        <taxon>Yersiniaceae</taxon>
        <taxon>Rouxiella</taxon>
    </lineage>
</organism>
<keyword evidence="8" id="KW-0010">Activator</keyword>
<keyword evidence="7" id="KW-0805">Transcription regulation</keyword>
<dbReference type="Gene3D" id="3.40.10.10">
    <property type="entry name" value="DNA Methylphosphotriester Repair Domain"/>
    <property type="match status" value="1"/>
</dbReference>